<evidence type="ECO:0000256" key="1">
    <source>
        <dbReference type="ARBA" id="ARBA00022553"/>
    </source>
</evidence>
<dbReference type="SUPFAM" id="SSF52172">
    <property type="entry name" value="CheY-like"/>
    <property type="match status" value="1"/>
</dbReference>
<dbReference type="InterPro" id="IPR016032">
    <property type="entry name" value="Sig_transdc_resp-reg_C-effctor"/>
</dbReference>
<name>A0ABV6DS32_9BACL</name>
<dbReference type="Pfam" id="PF00486">
    <property type="entry name" value="Trans_reg_C"/>
    <property type="match status" value="1"/>
</dbReference>
<evidence type="ECO:0000256" key="4">
    <source>
        <dbReference type="ARBA" id="ARBA00023125"/>
    </source>
</evidence>
<dbReference type="InterPro" id="IPR011006">
    <property type="entry name" value="CheY-like_superfamily"/>
</dbReference>
<dbReference type="InterPro" id="IPR001789">
    <property type="entry name" value="Sig_transdc_resp-reg_receiver"/>
</dbReference>
<evidence type="ECO:0000313" key="10">
    <source>
        <dbReference type="EMBL" id="MFC0215454.1"/>
    </source>
</evidence>
<keyword evidence="1 6" id="KW-0597">Phosphoprotein</keyword>
<dbReference type="InterPro" id="IPR039420">
    <property type="entry name" value="WalR-like"/>
</dbReference>
<dbReference type="CDD" id="cd00383">
    <property type="entry name" value="trans_reg_C"/>
    <property type="match status" value="1"/>
</dbReference>
<evidence type="ECO:0000259" key="8">
    <source>
        <dbReference type="PROSITE" id="PS50110"/>
    </source>
</evidence>
<dbReference type="InterPro" id="IPR001867">
    <property type="entry name" value="OmpR/PhoB-type_DNA-bd"/>
</dbReference>
<dbReference type="PANTHER" id="PTHR48111">
    <property type="entry name" value="REGULATOR OF RPOS"/>
    <property type="match status" value="1"/>
</dbReference>
<evidence type="ECO:0000313" key="11">
    <source>
        <dbReference type="Proteomes" id="UP001589776"/>
    </source>
</evidence>
<dbReference type="SUPFAM" id="SSF46894">
    <property type="entry name" value="C-terminal effector domain of the bipartite response regulators"/>
    <property type="match status" value="1"/>
</dbReference>
<feature type="DNA-binding region" description="OmpR/PhoB-type" evidence="7">
    <location>
        <begin position="131"/>
        <end position="232"/>
    </location>
</feature>
<feature type="domain" description="OmpR/PhoB-type" evidence="9">
    <location>
        <begin position="131"/>
        <end position="232"/>
    </location>
</feature>
<dbReference type="CDD" id="cd17574">
    <property type="entry name" value="REC_OmpR"/>
    <property type="match status" value="1"/>
</dbReference>
<protein>
    <submittedName>
        <fullName evidence="10">Response regulator transcription factor</fullName>
    </submittedName>
</protein>
<feature type="modified residue" description="4-aspartylphosphate" evidence="6">
    <location>
        <position position="52"/>
    </location>
</feature>
<keyword evidence="5" id="KW-0804">Transcription</keyword>
<dbReference type="Gene3D" id="6.10.250.690">
    <property type="match status" value="1"/>
</dbReference>
<reference evidence="10 11" key="1">
    <citation type="submission" date="2024-09" db="EMBL/GenBank/DDBJ databases">
        <authorList>
            <person name="Sun Q."/>
            <person name="Mori K."/>
        </authorList>
    </citation>
    <scope>NUCLEOTIDE SEQUENCE [LARGE SCALE GENOMIC DNA]</scope>
    <source>
        <strain evidence="10 11">CCM 7759</strain>
    </source>
</reference>
<evidence type="ECO:0000256" key="2">
    <source>
        <dbReference type="ARBA" id="ARBA00023012"/>
    </source>
</evidence>
<dbReference type="Gene3D" id="3.40.50.2300">
    <property type="match status" value="1"/>
</dbReference>
<dbReference type="Gene3D" id="1.10.10.10">
    <property type="entry name" value="Winged helix-like DNA-binding domain superfamily/Winged helix DNA-binding domain"/>
    <property type="match status" value="1"/>
</dbReference>
<evidence type="ECO:0000256" key="7">
    <source>
        <dbReference type="PROSITE-ProRule" id="PRU01091"/>
    </source>
</evidence>
<organism evidence="10 11">
    <name type="scientific">Paenibacillus chartarius</name>
    <dbReference type="NCBI Taxonomy" id="747481"/>
    <lineage>
        <taxon>Bacteria</taxon>
        <taxon>Bacillati</taxon>
        <taxon>Bacillota</taxon>
        <taxon>Bacilli</taxon>
        <taxon>Bacillales</taxon>
        <taxon>Paenibacillaceae</taxon>
        <taxon>Paenibacillus</taxon>
    </lineage>
</organism>
<dbReference type="SMART" id="SM00862">
    <property type="entry name" value="Trans_reg_C"/>
    <property type="match status" value="1"/>
</dbReference>
<keyword evidence="2" id="KW-0902">Two-component regulatory system</keyword>
<dbReference type="PANTHER" id="PTHR48111:SF40">
    <property type="entry name" value="PHOSPHATE REGULON TRANSCRIPTIONAL REGULATORY PROTEIN PHOB"/>
    <property type="match status" value="1"/>
</dbReference>
<dbReference type="Pfam" id="PF00072">
    <property type="entry name" value="Response_reg"/>
    <property type="match status" value="1"/>
</dbReference>
<evidence type="ECO:0000256" key="6">
    <source>
        <dbReference type="PROSITE-ProRule" id="PRU00169"/>
    </source>
</evidence>
<feature type="domain" description="Response regulatory" evidence="8">
    <location>
        <begin position="4"/>
        <end position="117"/>
    </location>
</feature>
<keyword evidence="11" id="KW-1185">Reference proteome</keyword>
<keyword evidence="4 7" id="KW-0238">DNA-binding</keyword>
<gene>
    <name evidence="10" type="ORF">ACFFK0_23965</name>
</gene>
<evidence type="ECO:0000259" key="9">
    <source>
        <dbReference type="PROSITE" id="PS51755"/>
    </source>
</evidence>
<evidence type="ECO:0000256" key="5">
    <source>
        <dbReference type="ARBA" id="ARBA00023163"/>
    </source>
</evidence>
<comment type="caution">
    <text evidence="10">The sequence shown here is derived from an EMBL/GenBank/DDBJ whole genome shotgun (WGS) entry which is preliminary data.</text>
</comment>
<dbReference type="InterPro" id="IPR036388">
    <property type="entry name" value="WH-like_DNA-bd_sf"/>
</dbReference>
<dbReference type="EMBL" id="JBHLWN010000097">
    <property type="protein sequence ID" value="MFC0215454.1"/>
    <property type="molecule type" value="Genomic_DNA"/>
</dbReference>
<sequence>MEAKILIVEDDDAIADAIQAYLNKEGIETNRCDNGEDAVASALLGWDLILLDVMLPKLDGFEVCRELRKRDVNVPILFLTARGDDIDQVLGLGLGADDYITKPFSGAALVARVKAHIRRYREFNRNGNNMLDVLRFSGGLEIDTESFLVRRGGESIQLAAKEFELLRLLATNAGRVFTKEQLFKQIWRDKYYEGDDNTVTVHIRRLREKIEADPSNPQYLQTIRGLGYRFSKM</sequence>
<accession>A0ABV6DS32</accession>
<keyword evidence="3" id="KW-0805">Transcription regulation</keyword>
<dbReference type="PROSITE" id="PS50110">
    <property type="entry name" value="RESPONSE_REGULATORY"/>
    <property type="match status" value="1"/>
</dbReference>
<dbReference type="SMART" id="SM00448">
    <property type="entry name" value="REC"/>
    <property type="match status" value="1"/>
</dbReference>
<evidence type="ECO:0000256" key="3">
    <source>
        <dbReference type="ARBA" id="ARBA00023015"/>
    </source>
</evidence>
<dbReference type="PROSITE" id="PS51755">
    <property type="entry name" value="OMPR_PHOB"/>
    <property type="match status" value="1"/>
</dbReference>
<dbReference type="Proteomes" id="UP001589776">
    <property type="component" value="Unassembled WGS sequence"/>
</dbReference>
<dbReference type="RefSeq" id="WP_377472900.1">
    <property type="nucleotide sequence ID" value="NZ_JBHLWN010000097.1"/>
</dbReference>
<proteinExistence type="predicted"/>